<dbReference type="PANTHER" id="PTHR35076">
    <property type="entry name" value="TUBULIN EPSILON AND DELTA COMPLEX PROTEIN 1"/>
    <property type="match status" value="1"/>
</dbReference>
<evidence type="ECO:0000259" key="2">
    <source>
        <dbReference type="Pfam" id="PF14970"/>
    </source>
</evidence>
<organism evidence="3 4">
    <name type="scientific">Mugilogobius chulae</name>
    <name type="common">yellowstripe goby</name>
    <dbReference type="NCBI Taxonomy" id="88201"/>
    <lineage>
        <taxon>Eukaryota</taxon>
        <taxon>Metazoa</taxon>
        <taxon>Chordata</taxon>
        <taxon>Craniata</taxon>
        <taxon>Vertebrata</taxon>
        <taxon>Euteleostomi</taxon>
        <taxon>Actinopterygii</taxon>
        <taxon>Neopterygii</taxon>
        <taxon>Teleostei</taxon>
        <taxon>Neoteleostei</taxon>
        <taxon>Acanthomorphata</taxon>
        <taxon>Gobiaria</taxon>
        <taxon>Gobiiformes</taxon>
        <taxon>Gobioidei</taxon>
        <taxon>Gobiidae</taxon>
        <taxon>Gobionellinae</taxon>
        <taxon>Mugilogobius</taxon>
    </lineage>
</organism>
<accession>A0AAW0NNE0</accession>
<feature type="domain" description="Tubulin epsilon and delta complex protein 1" evidence="2">
    <location>
        <begin position="107"/>
        <end position="254"/>
    </location>
</feature>
<comment type="caution">
    <text evidence="3">The sequence shown here is derived from an EMBL/GenBank/DDBJ whole genome shotgun (WGS) entry which is preliminary data.</text>
</comment>
<dbReference type="AlphaFoldDB" id="A0AAW0NNE0"/>
<dbReference type="EMBL" id="JBBPFD010000012">
    <property type="protein sequence ID" value="KAK7904463.1"/>
    <property type="molecule type" value="Genomic_DNA"/>
</dbReference>
<evidence type="ECO:0000313" key="4">
    <source>
        <dbReference type="Proteomes" id="UP001460270"/>
    </source>
</evidence>
<evidence type="ECO:0000313" key="3">
    <source>
        <dbReference type="EMBL" id="KAK7904463.1"/>
    </source>
</evidence>
<gene>
    <name evidence="3" type="ORF">WMY93_017070</name>
</gene>
<evidence type="ECO:0000256" key="1">
    <source>
        <dbReference type="SAM" id="MobiDB-lite"/>
    </source>
</evidence>
<name>A0AAW0NNE0_9GOBI</name>
<proteinExistence type="predicted"/>
<sequence>MQKSKASASVEVKQVILTLCKVLSAAGLTSVPKPETFRRAKFEGGDDVEEHLWELLANILEKTNPVSLAFSKHPKTERWKLVAAGLWQTGYYADWMYREPRGGAEGLGSFSSRDLLLALAWLMAKGALEKLLSQRVEELDKTLLTSIPTNLEEVSGEFQLDSGSLRRLQWRLGSLRHQGRILLSMQQERARHLHKVLNMDLPQHEEAVSSEEEGSALIKKDCACLQELCDLLEAFLKWKQVESVFWTWMDSVVDGHRTDPDTRKPAQAPESGSVCLHGNRGLEKLEEVLQRLPQSQAGPSETEVDSEQQHRSDGAESGFDPSLPPPSRALAASRLQSQTPQTRG</sequence>
<dbReference type="Pfam" id="PF14970">
    <property type="entry name" value="TEDC1"/>
    <property type="match status" value="1"/>
</dbReference>
<keyword evidence="4" id="KW-1185">Reference proteome</keyword>
<feature type="region of interest" description="Disordered" evidence="1">
    <location>
        <begin position="293"/>
        <end position="344"/>
    </location>
</feature>
<dbReference type="InterPro" id="IPR043535">
    <property type="entry name" value="TEDC1"/>
</dbReference>
<dbReference type="PANTHER" id="PTHR35076:SF1">
    <property type="entry name" value="TUBULIN EPSILON AND DELTA COMPLEX PROTEIN 1"/>
    <property type="match status" value="1"/>
</dbReference>
<dbReference type="InterPro" id="IPR027996">
    <property type="entry name" value="TEDC1_dom"/>
</dbReference>
<protein>
    <recommendedName>
        <fullName evidence="2">Tubulin epsilon and delta complex protein 1 domain-containing protein</fullName>
    </recommendedName>
</protein>
<reference evidence="4" key="1">
    <citation type="submission" date="2024-04" db="EMBL/GenBank/DDBJ databases">
        <title>Salinicola lusitanus LLJ914,a marine bacterium isolated from the Okinawa Trough.</title>
        <authorList>
            <person name="Li J."/>
        </authorList>
    </citation>
    <scope>NUCLEOTIDE SEQUENCE [LARGE SCALE GENOMIC DNA]</scope>
</reference>
<dbReference type="Proteomes" id="UP001460270">
    <property type="component" value="Unassembled WGS sequence"/>
</dbReference>